<evidence type="ECO:0000313" key="5">
    <source>
        <dbReference type="Proteomes" id="UP000031036"/>
    </source>
</evidence>
<dbReference type="Pfam" id="PF00635">
    <property type="entry name" value="Motile_Sperm"/>
    <property type="match status" value="1"/>
</dbReference>
<dbReference type="AlphaFoldDB" id="A0A0B2W407"/>
<evidence type="ECO:0000259" key="3">
    <source>
        <dbReference type="PROSITE" id="PS50202"/>
    </source>
</evidence>
<feature type="compositionally biased region" description="Low complexity" evidence="2">
    <location>
        <begin position="1"/>
        <end position="12"/>
    </location>
</feature>
<keyword evidence="5" id="KW-1185">Reference proteome</keyword>
<keyword evidence="1" id="KW-0206">Cytoskeleton</keyword>
<dbReference type="InterPro" id="IPR008962">
    <property type="entry name" value="PapD-like_sf"/>
</dbReference>
<evidence type="ECO:0000313" key="4">
    <source>
        <dbReference type="EMBL" id="KHN88409.1"/>
    </source>
</evidence>
<gene>
    <name evidence="4" type="ORF">Tcan_07407</name>
</gene>
<comment type="caution">
    <text evidence="4">The sequence shown here is derived from an EMBL/GenBank/DDBJ whole genome shotgun (WGS) entry which is preliminary data.</text>
</comment>
<dbReference type="InterPro" id="IPR013783">
    <property type="entry name" value="Ig-like_fold"/>
</dbReference>
<keyword evidence="1" id="KW-0963">Cytoplasm</keyword>
<reference evidence="4 5" key="1">
    <citation type="submission" date="2014-11" db="EMBL/GenBank/DDBJ databases">
        <title>Genetic blueprint of the zoonotic pathogen Toxocara canis.</title>
        <authorList>
            <person name="Zhu X.-Q."/>
            <person name="Korhonen P.K."/>
            <person name="Cai H."/>
            <person name="Young N.D."/>
            <person name="Nejsum P."/>
            <person name="von Samson-Himmelstjerna G."/>
            <person name="Boag P.R."/>
            <person name="Tan P."/>
            <person name="Li Q."/>
            <person name="Min J."/>
            <person name="Yang Y."/>
            <person name="Wang X."/>
            <person name="Fang X."/>
            <person name="Hall R.S."/>
            <person name="Hofmann A."/>
            <person name="Sternberg P.W."/>
            <person name="Jex A.R."/>
            <person name="Gasser R.B."/>
        </authorList>
    </citation>
    <scope>NUCLEOTIDE SEQUENCE [LARGE SCALE GENOMIC DNA]</scope>
    <source>
        <strain evidence="4">PN_DK_2014</strain>
    </source>
</reference>
<dbReference type="Gene3D" id="2.60.40.10">
    <property type="entry name" value="Immunoglobulins"/>
    <property type="match status" value="1"/>
</dbReference>
<protein>
    <recommendedName>
        <fullName evidence="1">Major sperm protein</fullName>
    </recommendedName>
</protein>
<feature type="domain" description="MSP" evidence="3">
    <location>
        <begin position="23"/>
        <end position="156"/>
    </location>
</feature>
<accession>A0A0B2W407</accession>
<name>A0A0B2W407_TOXCA</name>
<dbReference type="OMA" id="WPREVCE"/>
<dbReference type="OrthoDB" id="5783490at2759"/>
<dbReference type="EMBL" id="JPKZ01000233">
    <property type="protein sequence ID" value="KHN88409.1"/>
    <property type="molecule type" value="Genomic_DNA"/>
</dbReference>
<proteinExistence type="predicted"/>
<evidence type="ECO:0000256" key="2">
    <source>
        <dbReference type="SAM" id="MobiDB-lite"/>
    </source>
</evidence>
<dbReference type="InterPro" id="IPR000535">
    <property type="entry name" value="MSP_dom"/>
</dbReference>
<dbReference type="STRING" id="6265.A0A0B2W407"/>
<evidence type="ECO:0000256" key="1">
    <source>
        <dbReference type="RuleBase" id="RU003425"/>
    </source>
</evidence>
<comment type="function">
    <text evidence="1">Central component in molecular interactions underlying sperm crawling. Forms an extensive filament system that extends from sperm villipoda, along the leading edge of the pseudopod.</text>
</comment>
<sequence>MSKKSSTSSTSSARRGGGSPDYELSITPPWIIFSAEDSYMRPQYSYFTIQNIESVPVVYRIRTKDRSFPRFSHCHGYLSAGGTDQITMIVPTSEHWPRDPSEFAGKNHKVLIENLTVPPSTIPPTDADSAAELSRKIFKLTPPLTRMYCKLNYILPRLIATNTSDNEESAKA</sequence>
<feature type="region of interest" description="Disordered" evidence="2">
    <location>
        <begin position="1"/>
        <end position="20"/>
    </location>
</feature>
<organism evidence="4 5">
    <name type="scientific">Toxocara canis</name>
    <name type="common">Canine roundworm</name>
    <dbReference type="NCBI Taxonomy" id="6265"/>
    <lineage>
        <taxon>Eukaryota</taxon>
        <taxon>Metazoa</taxon>
        <taxon>Ecdysozoa</taxon>
        <taxon>Nematoda</taxon>
        <taxon>Chromadorea</taxon>
        <taxon>Rhabditida</taxon>
        <taxon>Spirurina</taxon>
        <taxon>Ascaridomorpha</taxon>
        <taxon>Ascaridoidea</taxon>
        <taxon>Toxocaridae</taxon>
        <taxon>Toxocara</taxon>
    </lineage>
</organism>
<dbReference type="PROSITE" id="PS50202">
    <property type="entry name" value="MSP"/>
    <property type="match status" value="1"/>
</dbReference>
<dbReference type="SUPFAM" id="SSF49354">
    <property type="entry name" value="PapD-like"/>
    <property type="match status" value="1"/>
</dbReference>
<dbReference type="Proteomes" id="UP000031036">
    <property type="component" value="Unassembled WGS sequence"/>
</dbReference>